<dbReference type="InterPro" id="IPR040433">
    <property type="entry name" value="Spermatid_TP"/>
</dbReference>
<keyword evidence="3" id="KW-1185">Reference proteome</keyword>
<evidence type="ECO:0000256" key="1">
    <source>
        <dbReference type="SAM" id="MobiDB-lite"/>
    </source>
</evidence>
<dbReference type="PANTHER" id="PTHR37876:SF2">
    <property type="entry name" value="SPERMATID NUCLEAR TRANSITION PROTEIN 4"/>
    <property type="match status" value="1"/>
</dbReference>
<feature type="compositionally biased region" description="Basic and acidic residues" evidence="1">
    <location>
        <begin position="96"/>
        <end position="113"/>
    </location>
</feature>
<protein>
    <submittedName>
        <fullName evidence="2">Uncharacterized protein</fullName>
    </submittedName>
</protein>
<dbReference type="OrthoDB" id="10541597at2759"/>
<proteinExistence type="predicted"/>
<feature type="region of interest" description="Disordered" evidence="1">
    <location>
        <begin position="91"/>
        <end position="127"/>
    </location>
</feature>
<evidence type="ECO:0000313" key="2">
    <source>
        <dbReference type="Ensembl" id="ENSSVLP00005030641.1"/>
    </source>
</evidence>
<evidence type="ECO:0000313" key="3">
    <source>
        <dbReference type="Proteomes" id="UP000694564"/>
    </source>
</evidence>
<dbReference type="Ensembl" id="ENSSVLT00005034032.1">
    <property type="protein sequence ID" value="ENSSVLP00005030641.1"/>
    <property type="gene ID" value="ENSSVLG00005024153.1"/>
</dbReference>
<feature type="compositionally biased region" description="Basic residues" evidence="1">
    <location>
        <begin position="114"/>
        <end position="127"/>
    </location>
</feature>
<dbReference type="Proteomes" id="UP000694564">
    <property type="component" value="Chromosome X"/>
</dbReference>
<organism evidence="2 3">
    <name type="scientific">Sciurus vulgaris</name>
    <name type="common">Eurasian red squirrel</name>
    <dbReference type="NCBI Taxonomy" id="55149"/>
    <lineage>
        <taxon>Eukaryota</taxon>
        <taxon>Metazoa</taxon>
        <taxon>Chordata</taxon>
        <taxon>Craniata</taxon>
        <taxon>Vertebrata</taxon>
        <taxon>Euteleostomi</taxon>
        <taxon>Mammalia</taxon>
        <taxon>Eutheria</taxon>
        <taxon>Euarchontoglires</taxon>
        <taxon>Glires</taxon>
        <taxon>Rodentia</taxon>
        <taxon>Sciuromorpha</taxon>
        <taxon>Sciuridae</taxon>
        <taxon>Sciurinae</taxon>
        <taxon>Sciurini</taxon>
        <taxon>Sciurus</taxon>
    </lineage>
</organism>
<name>A0A8D2DYZ1_SCIVU</name>
<feature type="region of interest" description="Disordered" evidence="1">
    <location>
        <begin position="1"/>
        <end position="73"/>
    </location>
</feature>
<dbReference type="AlphaFoldDB" id="A0A8D2DYZ1"/>
<feature type="compositionally biased region" description="Basic residues" evidence="1">
    <location>
        <begin position="20"/>
        <end position="51"/>
    </location>
</feature>
<dbReference type="GeneTree" id="ENSGT00960000192900"/>
<sequence>MTKVTKKPWERRTATVKQIPKNKGKKKKTTLYQQRHKKSIKAPRTTVKVRRLLHESSRNKSRSYTTHSKKCKRSKRPTIFICCHTLNKKWSQNKKWTQDKKTNQNKKQNEHKGRGQNKKKNKNKRQV</sequence>
<reference evidence="2" key="2">
    <citation type="submission" date="2025-09" db="UniProtKB">
        <authorList>
            <consortium name="Ensembl"/>
        </authorList>
    </citation>
    <scope>IDENTIFICATION</scope>
</reference>
<reference evidence="2" key="1">
    <citation type="submission" date="2025-08" db="UniProtKB">
        <authorList>
            <consortium name="Ensembl"/>
        </authorList>
    </citation>
    <scope>IDENTIFICATION</scope>
</reference>
<dbReference type="PANTHER" id="PTHR37876">
    <property type="entry name" value="PROTEIN GAR2-LIKE"/>
    <property type="match status" value="1"/>
</dbReference>
<accession>A0A8D2DYZ1</accession>